<name>A0A8S5R815_9VIRU</name>
<evidence type="ECO:0000313" key="1">
    <source>
        <dbReference type="EMBL" id="DAE27149.1"/>
    </source>
</evidence>
<reference evidence="1" key="1">
    <citation type="journal article" date="2021" name="Proc. Natl. Acad. Sci. U.S.A.">
        <title>A Catalog of Tens of Thousands of Viruses from Human Metagenomes Reveals Hidden Associations with Chronic Diseases.</title>
        <authorList>
            <person name="Tisza M.J."/>
            <person name="Buck C.B."/>
        </authorList>
    </citation>
    <scope>NUCLEOTIDE SEQUENCE</scope>
    <source>
        <strain evidence="1">CtnRj46</strain>
    </source>
</reference>
<dbReference type="EMBL" id="BK015829">
    <property type="protein sequence ID" value="DAE27149.1"/>
    <property type="molecule type" value="Genomic_DNA"/>
</dbReference>
<accession>A0A8S5R815</accession>
<organism evidence="1">
    <name type="scientific">virus sp. ctnRj46</name>
    <dbReference type="NCBI Taxonomy" id="2826814"/>
    <lineage>
        <taxon>Viruses</taxon>
    </lineage>
</organism>
<sequence>MSQKIPYLVIMVQQVDMLKAHIYIFRQIPIPSIPYTVKV</sequence>
<proteinExistence type="predicted"/>
<protein>
    <submittedName>
        <fullName evidence="1">Uncharacterized protein</fullName>
    </submittedName>
</protein>